<evidence type="ECO:0000313" key="1">
    <source>
        <dbReference type="EMBL" id="HIU56040.1"/>
    </source>
</evidence>
<protein>
    <submittedName>
        <fullName evidence="1">Uncharacterized protein</fullName>
    </submittedName>
</protein>
<evidence type="ECO:0000313" key="2">
    <source>
        <dbReference type="Proteomes" id="UP000824112"/>
    </source>
</evidence>
<accession>A0A9D1M9H6</accession>
<dbReference type="AlphaFoldDB" id="A0A9D1M9H6"/>
<proteinExistence type="predicted"/>
<reference evidence="1" key="2">
    <citation type="journal article" date="2021" name="PeerJ">
        <title>Extensive microbial diversity within the chicken gut microbiome revealed by metagenomics and culture.</title>
        <authorList>
            <person name="Gilroy R."/>
            <person name="Ravi A."/>
            <person name="Getino M."/>
            <person name="Pursley I."/>
            <person name="Horton D.L."/>
            <person name="Alikhan N.F."/>
            <person name="Baker D."/>
            <person name="Gharbi K."/>
            <person name="Hall N."/>
            <person name="Watson M."/>
            <person name="Adriaenssens E.M."/>
            <person name="Foster-Nyarko E."/>
            <person name="Jarju S."/>
            <person name="Secka A."/>
            <person name="Antonio M."/>
            <person name="Oren A."/>
            <person name="Chaudhuri R.R."/>
            <person name="La Ragione R."/>
            <person name="Hildebrand F."/>
            <person name="Pallen M.J."/>
        </authorList>
    </citation>
    <scope>NUCLEOTIDE SEQUENCE</scope>
    <source>
        <strain evidence="1">CHK158-818</strain>
    </source>
</reference>
<gene>
    <name evidence="1" type="ORF">IAB03_09585</name>
</gene>
<sequence>MFNYNLKQKIKKIEAGNPRFSDSFQSYECACRILLLCERDAYEVLLPEIDGFRQTGKELEVLVIDIKKQKGSVPLTDTPDYVKVLTPSDFSRCSHTPVADILKFLKQHRYDVMIDVSTELNYPMLYLAYIIPASCKMGLKKGDTSPYQFMIQSTQPLTSSEVWENLLFYWKKIDIKKNNS</sequence>
<comment type="caution">
    <text evidence="1">The sequence shown here is derived from an EMBL/GenBank/DDBJ whole genome shotgun (WGS) entry which is preliminary data.</text>
</comment>
<dbReference type="Proteomes" id="UP000824112">
    <property type="component" value="Unassembled WGS sequence"/>
</dbReference>
<name>A0A9D1M9H6_9BACT</name>
<dbReference type="EMBL" id="DVNA01000219">
    <property type="protein sequence ID" value="HIU56040.1"/>
    <property type="molecule type" value="Genomic_DNA"/>
</dbReference>
<organism evidence="1 2">
    <name type="scientific">Candidatus Gallibacteroides avistercoris</name>
    <dbReference type="NCBI Taxonomy" id="2840833"/>
    <lineage>
        <taxon>Bacteria</taxon>
        <taxon>Pseudomonadati</taxon>
        <taxon>Bacteroidota</taxon>
        <taxon>Bacteroidia</taxon>
        <taxon>Bacteroidales</taxon>
        <taxon>Bacteroidaceae</taxon>
        <taxon>Bacteroidaceae incertae sedis</taxon>
        <taxon>Candidatus Gallibacteroides</taxon>
    </lineage>
</organism>
<dbReference type="Pfam" id="PF21857">
    <property type="entry name" value="DUF6913"/>
    <property type="match status" value="1"/>
</dbReference>
<reference evidence="1" key="1">
    <citation type="submission" date="2020-10" db="EMBL/GenBank/DDBJ databases">
        <authorList>
            <person name="Gilroy R."/>
        </authorList>
    </citation>
    <scope>NUCLEOTIDE SEQUENCE</scope>
    <source>
        <strain evidence="1">CHK158-818</strain>
    </source>
</reference>
<dbReference type="InterPro" id="IPR054207">
    <property type="entry name" value="DUF6913"/>
</dbReference>